<accession>A0AB33IWJ2</accession>
<organism evidence="1">
    <name type="scientific">Prevotella sp. GTC17253</name>
    <dbReference type="NCBI Taxonomy" id="3236793"/>
    <lineage>
        <taxon>Bacteria</taxon>
        <taxon>Pseudomonadati</taxon>
        <taxon>Bacteroidota</taxon>
        <taxon>Bacteroidia</taxon>
        <taxon>Bacteroidales</taxon>
        <taxon>Prevotellaceae</taxon>
        <taxon>Prevotella</taxon>
    </lineage>
</organism>
<dbReference type="EMBL" id="AP035785">
    <property type="protein sequence ID" value="BFO71996.1"/>
    <property type="molecule type" value="Genomic_DNA"/>
</dbReference>
<evidence type="ECO:0000313" key="1">
    <source>
        <dbReference type="EMBL" id="BFO71996.1"/>
    </source>
</evidence>
<proteinExistence type="predicted"/>
<dbReference type="AlphaFoldDB" id="A0AB33IWJ2"/>
<reference evidence="1" key="1">
    <citation type="submission" date="2024-07" db="EMBL/GenBank/DDBJ databases">
        <title>Complete genome sequence of Prevotella sp. YM-2024 GTC17253.</title>
        <authorList>
            <person name="Hayashi M."/>
            <person name="Muto Y."/>
            <person name="Tanaka K."/>
            <person name="Niwa H."/>
        </authorList>
    </citation>
    <scope>NUCLEOTIDE SEQUENCE</scope>
    <source>
        <strain evidence="1">GTC17253</strain>
    </source>
</reference>
<name>A0AB33IWJ2_9BACT</name>
<protein>
    <submittedName>
        <fullName evidence="1">Uncharacterized protein</fullName>
    </submittedName>
</protein>
<sequence>MQRIFTKGKDAANRIVNDFLFYFDFVEMQPILAAGKDGANGYKAQLDITARPRQHRCKGQTAMLQSPNSNTAKALQ</sequence>
<gene>
    <name evidence="1" type="ORF">GTC17253_19620</name>
</gene>